<geneLocation type="plasmid" evidence="1">
    <name>unnamed1</name>
</geneLocation>
<evidence type="ECO:0000313" key="3">
    <source>
        <dbReference type="Proteomes" id="UP000225433"/>
    </source>
</evidence>
<dbReference type="EMBL" id="KX517798">
    <property type="protein sequence ID" value="ARD69567.1"/>
    <property type="molecule type" value="Genomic_DNA"/>
</dbReference>
<name>A0A1V0M3U9_XENHO</name>
<gene>
    <name evidence="2" type="ORF">Xhom_04476</name>
</gene>
<evidence type="ECO:0000313" key="2">
    <source>
        <dbReference type="EMBL" id="PHM52398.1"/>
    </source>
</evidence>
<evidence type="ECO:0000313" key="1">
    <source>
        <dbReference type="EMBL" id="ARD69567.1"/>
    </source>
</evidence>
<accession>A0A1V0M3U9</accession>
<sequence length="105" mass="11604">MAKLLDLDALIPEKKTIKISGNIYTVAHMTVGLFALAQHYQTQDIASKSPVEQLHAGIELVGKLLPEMNEEQIQNLPIEFIQSIIVHAFQDGEATNEQHAGEEAK</sequence>
<dbReference type="RefSeq" id="WP_099139909.1">
    <property type="nucleotide sequence ID" value="NZ_CAWNQJ010000123.1"/>
</dbReference>
<evidence type="ECO:0008006" key="4">
    <source>
        <dbReference type="Google" id="ProtNLM"/>
    </source>
</evidence>
<keyword evidence="1" id="KW-0614">Plasmid</keyword>
<reference evidence="1" key="1">
    <citation type="journal article" date="2017" name="J. Invertebr. Pathol.">
        <title>Identification and bacterial characteristics of Xenorhabdus hominickii ANU101 from an entomopathogenic nematode, Steinernema monticolum.</title>
        <authorList>
            <person name="Park Y."/>
            <person name="Kang S."/>
            <person name="Sadekuzzaman M."/>
            <person name="Kim H."/>
            <person name="Jung J.K."/>
            <person name="Kim Y."/>
        </authorList>
    </citation>
    <scope>NUCLEOTIDE SEQUENCE</scope>
    <source>
        <strain evidence="1">ANU101</strain>
        <plasmid evidence="1">unnamed1</plasmid>
    </source>
</reference>
<dbReference type="Proteomes" id="UP000225433">
    <property type="component" value="Unassembled WGS sequence"/>
</dbReference>
<dbReference type="EMBL" id="NJAI01000009">
    <property type="protein sequence ID" value="PHM52398.1"/>
    <property type="molecule type" value="Genomic_DNA"/>
</dbReference>
<organism evidence="1">
    <name type="scientific">Xenorhabdus hominickii</name>
    <dbReference type="NCBI Taxonomy" id="351679"/>
    <lineage>
        <taxon>Bacteria</taxon>
        <taxon>Pseudomonadati</taxon>
        <taxon>Pseudomonadota</taxon>
        <taxon>Gammaproteobacteria</taxon>
        <taxon>Enterobacterales</taxon>
        <taxon>Morganellaceae</taxon>
        <taxon>Xenorhabdus</taxon>
    </lineage>
</organism>
<proteinExistence type="predicted"/>
<reference evidence="2 3" key="2">
    <citation type="journal article" date="2017" name="Nat. Microbiol.">
        <title>Natural product diversity associated with the nematode symbionts Photorhabdus and Xenorhabdus.</title>
        <authorList>
            <person name="Tobias N.J."/>
            <person name="Wolff H."/>
            <person name="Djahanschiri B."/>
            <person name="Grundmann F."/>
            <person name="Kronenwerth M."/>
            <person name="Shi Y.M."/>
            <person name="Simonyi S."/>
            <person name="Grun P."/>
            <person name="Shapiro-Ilan D."/>
            <person name="Pidot S.J."/>
            <person name="Stinear T.P."/>
            <person name="Ebersberger I."/>
            <person name="Bode H.B."/>
        </authorList>
    </citation>
    <scope>NUCLEOTIDE SEQUENCE [LARGE SCALE GENOMIC DNA]</scope>
    <source>
        <strain evidence="2 3">DSM 17903</strain>
    </source>
</reference>
<protein>
    <recommendedName>
        <fullName evidence="4">Phage protein</fullName>
    </recommendedName>
</protein>
<dbReference type="AlphaFoldDB" id="A0A1V0M3U9"/>